<organism evidence="1 2">
    <name type="scientific">Pseudolactococcus insecticola</name>
    <dbReference type="NCBI Taxonomy" id="2709158"/>
    <lineage>
        <taxon>Bacteria</taxon>
        <taxon>Bacillati</taxon>
        <taxon>Bacillota</taxon>
        <taxon>Bacilli</taxon>
        <taxon>Lactobacillales</taxon>
        <taxon>Streptococcaceae</taxon>
        <taxon>Pseudolactococcus</taxon>
    </lineage>
</organism>
<evidence type="ECO:0000313" key="1">
    <source>
        <dbReference type="EMBL" id="GFH41436.1"/>
    </source>
</evidence>
<keyword evidence="2" id="KW-1185">Reference proteome</keyword>
<sequence length="49" mass="5605">MKELTTDEIIMLSELVSVDYGKMLTAIDLIIRLEKSHEQQNRLESEGIA</sequence>
<gene>
    <name evidence="1" type="ORF">Hs20B_18340</name>
</gene>
<dbReference type="Proteomes" id="UP000475928">
    <property type="component" value="Unassembled WGS sequence"/>
</dbReference>
<evidence type="ECO:0008006" key="3">
    <source>
        <dbReference type="Google" id="ProtNLM"/>
    </source>
</evidence>
<reference evidence="1 2" key="1">
    <citation type="submission" date="2020-02" db="EMBL/GenBank/DDBJ databases">
        <title>Draft genome sequence of Lactococcus sp. Hs20B0-1.</title>
        <authorList>
            <person name="Noda S."/>
            <person name="Yuki M."/>
            <person name="Ohkuma M."/>
        </authorList>
    </citation>
    <scope>NUCLEOTIDE SEQUENCE [LARGE SCALE GENOMIC DNA]</scope>
    <source>
        <strain evidence="1 2">Hs20B0-1</strain>
    </source>
</reference>
<evidence type="ECO:0000313" key="2">
    <source>
        <dbReference type="Proteomes" id="UP000475928"/>
    </source>
</evidence>
<dbReference type="AlphaFoldDB" id="A0A6A0B9F1"/>
<name>A0A6A0B9F1_9LACT</name>
<proteinExistence type="predicted"/>
<accession>A0A6A0B9F1</accession>
<dbReference type="EMBL" id="BLLH01000018">
    <property type="protein sequence ID" value="GFH41436.1"/>
    <property type="molecule type" value="Genomic_DNA"/>
</dbReference>
<comment type="caution">
    <text evidence="1">The sequence shown here is derived from an EMBL/GenBank/DDBJ whole genome shotgun (WGS) entry which is preliminary data.</text>
</comment>
<protein>
    <recommendedName>
        <fullName evidence="3">Phage protein</fullName>
    </recommendedName>
</protein>
<dbReference type="RefSeq" id="WP_172357934.1">
    <property type="nucleotide sequence ID" value="NZ_BLLH01000018.1"/>
</dbReference>